<evidence type="ECO:0000256" key="4">
    <source>
        <dbReference type="ARBA" id="ARBA00023136"/>
    </source>
</evidence>
<dbReference type="Proteomes" id="UP001516400">
    <property type="component" value="Unassembled WGS sequence"/>
</dbReference>
<keyword evidence="3 5" id="KW-1133">Transmembrane helix</keyword>
<dbReference type="InterPro" id="IPR050382">
    <property type="entry name" value="MFS_Na/Anion_cotransporter"/>
</dbReference>
<dbReference type="SUPFAM" id="SSF103473">
    <property type="entry name" value="MFS general substrate transporter"/>
    <property type="match status" value="1"/>
</dbReference>
<sequence>MMAFNGAAVATCLINSQDLAPNWSGTLYGIMNFFGGWGGFLGPILVEVLTRDNTIGQWAVVFAIGGLIGIITGVIFILFGSVEVQPWNQHETLPPGTASEK</sequence>
<evidence type="ECO:0000313" key="6">
    <source>
        <dbReference type="EMBL" id="KAL3273991.1"/>
    </source>
</evidence>
<reference evidence="6 7" key="1">
    <citation type="journal article" date="2021" name="BMC Biol.">
        <title>Horizontally acquired antibacterial genes associated with adaptive radiation of ladybird beetles.</title>
        <authorList>
            <person name="Li H.S."/>
            <person name="Tang X.F."/>
            <person name="Huang Y.H."/>
            <person name="Xu Z.Y."/>
            <person name="Chen M.L."/>
            <person name="Du X.Y."/>
            <person name="Qiu B.Y."/>
            <person name="Chen P.T."/>
            <person name="Zhang W."/>
            <person name="Slipinski A."/>
            <person name="Escalona H.E."/>
            <person name="Waterhouse R.M."/>
            <person name="Zwick A."/>
            <person name="Pang H."/>
        </authorList>
    </citation>
    <scope>NUCLEOTIDE SEQUENCE [LARGE SCALE GENOMIC DNA]</scope>
    <source>
        <strain evidence="6">SYSU2018</strain>
    </source>
</reference>
<evidence type="ECO:0000313" key="7">
    <source>
        <dbReference type="Proteomes" id="UP001516400"/>
    </source>
</evidence>
<protein>
    <recommendedName>
        <fullName evidence="8">Major facilitator superfamily (MFS) profile domain-containing protein</fullName>
    </recommendedName>
</protein>
<dbReference type="PANTHER" id="PTHR11662">
    <property type="entry name" value="SOLUTE CARRIER FAMILY 17"/>
    <property type="match status" value="1"/>
</dbReference>
<evidence type="ECO:0000256" key="5">
    <source>
        <dbReference type="SAM" id="Phobius"/>
    </source>
</evidence>
<evidence type="ECO:0000256" key="3">
    <source>
        <dbReference type="ARBA" id="ARBA00022989"/>
    </source>
</evidence>
<dbReference type="GO" id="GO:0016020">
    <property type="term" value="C:membrane"/>
    <property type="evidence" value="ECO:0007669"/>
    <property type="project" value="UniProtKB-SubCell"/>
</dbReference>
<evidence type="ECO:0000256" key="1">
    <source>
        <dbReference type="ARBA" id="ARBA00004141"/>
    </source>
</evidence>
<evidence type="ECO:0008006" key="8">
    <source>
        <dbReference type="Google" id="ProtNLM"/>
    </source>
</evidence>
<dbReference type="AlphaFoldDB" id="A0ABD2N5I4"/>
<keyword evidence="4 5" id="KW-0472">Membrane</keyword>
<dbReference type="EMBL" id="JABFTP020000062">
    <property type="protein sequence ID" value="KAL3273991.1"/>
    <property type="molecule type" value="Genomic_DNA"/>
</dbReference>
<accession>A0ABD2N5I4</accession>
<evidence type="ECO:0000256" key="2">
    <source>
        <dbReference type="ARBA" id="ARBA00022692"/>
    </source>
</evidence>
<dbReference type="PANTHER" id="PTHR11662:SF336">
    <property type="entry name" value="LP19554P"/>
    <property type="match status" value="1"/>
</dbReference>
<dbReference type="InterPro" id="IPR036259">
    <property type="entry name" value="MFS_trans_sf"/>
</dbReference>
<comment type="caution">
    <text evidence="6">The sequence shown here is derived from an EMBL/GenBank/DDBJ whole genome shotgun (WGS) entry which is preliminary data.</text>
</comment>
<organism evidence="6 7">
    <name type="scientific">Cryptolaemus montrouzieri</name>
    <dbReference type="NCBI Taxonomy" id="559131"/>
    <lineage>
        <taxon>Eukaryota</taxon>
        <taxon>Metazoa</taxon>
        <taxon>Ecdysozoa</taxon>
        <taxon>Arthropoda</taxon>
        <taxon>Hexapoda</taxon>
        <taxon>Insecta</taxon>
        <taxon>Pterygota</taxon>
        <taxon>Neoptera</taxon>
        <taxon>Endopterygota</taxon>
        <taxon>Coleoptera</taxon>
        <taxon>Polyphaga</taxon>
        <taxon>Cucujiformia</taxon>
        <taxon>Coccinelloidea</taxon>
        <taxon>Coccinellidae</taxon>
        <taxon>Scymninae</taxon>
        <taxon>Scymnini</taxon>
        <taxon>Cryptolaemus</taxon>
    </lineage>
</organism>
<gene>
    <name evidence="6" type="ORF">HHI36_015409</name>
</gene>
<name>A0ABD2N5I4_9CUCU</name>
<feature type="transmembrane region" description="Helical" evidence="5">
    <location>
        <begin position="58"/>
        <end position="79"/>
    </location>
</feature>
<feature type="transmembrane region" description="Helical" evidence="5">
    <location>
        <begin position="26"/>
        <end position="46"/>
    </location>
</feature>
<keyword evidence="7" id="KW-1185">Reference proteome</keyword>
<keyword evidence="2 5" id="KW-0812">Transmembrane</keyword>
<comment type="subcellular location">
    <subcellularLocation>
        <location evidence="1">Membrane</location>
        <topology evidence="1">Multi-pass membrane protein</topology>
    </subcellularLocation>
</comment>
<proteinExistence type="predicted"/>
<dbReference type="Gene3D" id="1.20.1250.20">
    <property type="entry name" value="MFS general substrate transporter like domains"/>
    <property type="match status" value="1"/>
</dbReference>